<dbReference type="AlphaFoldDB" id="A0A284RJ71"/>
<keyword evidence="2" id="KW-1185">Reference proteome</keyword>
<gene>
    <name evidence="1" type="ORF">ARMOST_12162</name>
</gene>
<protein>
    <recommendedName>
        <fullName evidence="3">Heterokaryon incompatibility domain-containing protein</fullName>
    </recommendedName>
</protein>
<evidence type="ECO:0008006" key="3">
    <source>
        <dbReference type="Google" id="ProtNLM"/>
    </source>
</evidence>
<name>A0A284RJ71_ARMOS</name>
<accession>A0A284RJ71</accession>
<sequence length="384" mass="44493">MDKKAWDERYYYILLDLNREERQTDIDYYEGLPEVTLSAFTETGRTESSISVPDQRSYHGAKPVISSSLANTPCANLGVAGLLEKLSITLRKPYTLEIHSLSSVLGACITQEYDFGTAYGYLHPVLCECENLTDVEDELRARKEWDREMRESVLVNNRILNNIVLPRRIWDLYSNRVVPWWTAKRWPWGISHAWMDEKDRSDVETPINRGEWPYVWLDVLCLRQKGGLREDLRREEWQLDVPTIGSAYDSKLPVVYYFSGLGRPLHVEASDFESDRNWFRRVWTLQEIAERRFFGGVTGNKAMKKEIYARFDKEPLLLEKIAERQEWIVGVFNALSLLQHRESTSEVDKIAAMAYVVGGVEEIPAYYEMRMDIIGGYVGHAGQG</sequence>
<dbReference type="OrthoDB" id="194358at2759"/>
<reference evidence="2" key="1">
    <citation type="journal article" date="2017" name="Nat. Ecol. Evol.">
        <title>Genome expansion and lineage-specific genetic innovations in the forest pathogenic fungi Armillaria.</title>
        <authorList>
            <person name="Sipos G."/>
            <person name="Prasanna A.N."/>
            <person name="Walter M.C."/>
            <person name="O'Connor E."/>
            <person name="Balint B."/>
            <person name="Krizsan K."/>
            <person name="Kiss B."/>
            <person name="Hess J."/>
            <person name="Varga T."/>
            <person name="Slot J."/>
            <person name="Riley R."/>
            <person name="Boka B."/>
            <person name="Rigling D."/>
            <person name="Barry K."/>
            <person name="Lee J."/>
            <person name="Mihaltcheva S."/>
            <person name="LaButti K."/>
            <person name="Lipzen A."/>
            <person name="Waldron R."/>
            <person name="Moloney N.M."/>
            <person name="Sperisen C."/>
            <person name="Kredics L."/>
            <person name="Vagvoelgyi C."/>
            <person name="Patrignani A."/>
            <person name="Fitzpatrick D."/>
            <person name="Nagy I."/>
            <person name="Doyle S."/>
            <person name="Anderson J.B."/>
            <person name="Grigoriev I.V."/>
            <person name="Gueldener U."/>
            <person name="Muensterkoetter M."/>
            <person name="Nagy L.G."/>
        </authorList>
    </citation>
    <scope>NUCLEOTIDE SEQUENCE [LARGE SCALE GENOMIC DNA]</scope>
    <source>
        <strain evidence="2">C18/9</strain>
    </source>
</reference>
<dbReference type="EMBL" id="FUEG01000009">
    <property type="protein sequence ID" value="SJL08792.1"/>
    <property type="molecule type" value="Genomic_DNA"/>
</dbReference>
<organism evidence="1 2">
    <name type="scientific">Armillaria ostoyae</name>
    <name type="common">Armillaria root rot fungus</name>
    <dbReference type="NCBI Taxonomy" id="47428"/>
    <lineage>
        <taxon>Eukaryota</taxon>
        <taxon>Fungi</taxon>
        <taxon>Dikarya</taxon>
        <taxon>Basidiomycota</taxon>
        <taxon>Agaricomycotina</taxon>
        <taxon>Agaricomycetes</taxon>
        <taxon>Agaricomycetidae</taxon>
        <taxon>Agaricales</taxon>
        <taxon>Marasmiineae</taxon>
        <taxon>Physalacriaceae</taxon>
        <taxon>Armillaria</taxon>
    </lineage>
</organism>
<dbReference type="STRING" id="47428.A0A284RJ71"/>
<evidence type="ECO:0000313" key="1">
    <source>
        <dbReference type="EMBL" id="SJL08792.1"/>
    </source>
</evidence>
<dbReference type="Proteomes" id="UP000219338">
    <property type="component" value="Unassembled WGS sequence"/>
</dbReference>
<evidence type="ECO:0000313" key="2">
    <source>
        <dbReference type="Proteomes" id="UP000219338"/>
    </source>
</evidence>
<proteinExistence type="predicted"/>